<dbReference type="EMBL" id="JACHOC010000012">
    <property type="protein sequence ID" value="MBB4624882.1"/>
    <property type="molecule type" value="Genomic_DNA"/>
</dbReference>
<evidence type="ECO:0000256" key="2">
    <source>
        <dbReference type="SAM" id="SignalP"/>
    </source>
</evidence>
<dbReference type="InterPro" id="IPR005653">
    <property type="entry name" value="OstA-like_N"/>
</dbReference>
<evidence type="ECO:0000259" key="3">
    <source>
        <dbReference type="Pfam" id="PF13100"/>
    </source>
</evidence>
<keyword evidence="1" id="KW-0472">Membrane</keyword>
<dbReference type="PANTHER" id="PTHR30189">
    <property type="entry name" value="LPS-ASSEMBLY PROTEIN"/>
    <property type="match status" value="1"/>
</dbReference>
<keyword evidence="5" id="KW-1185">Reference proteome</keyword>
<comment type="caution">
    <text evidence="4">The sequence shown here is derived from an EMBL/GenBank/DDBJ whole genome shotgun (WGS) entry which is preliminary data.</text>
</comment>
<feature type="signal peptide" evidence="2">
    <location>
        <begin position="1"/>
        <end position="22"/>
    </location>
</feature>
<name>A0ABR6KVG3_9BACT</name>
<dbReference type="RefSeq" id="WP_183672358.1">
    <property type="nucleotide sequence ID" value="NZ_BMPB01000016.1"/>
</dbReference>
<dbReference type="Gene3D" id="2.60.450.10">
    <property type="entry name" value="Lipopolysaccharide (LPS) transport protein A like domain"/>
    <property type="match status" value="3"/>
</dbReference>
<protein>
    <submittedName>
        <fullName evidence="4">Lipopolysaccharide export system protein LptA</fullName>
    </submittedName>
</protein>
<organism evidence="4 5">
    <name type="scientific">Parabacteroides faecis</name>
    <dbReference type="NCBI Taxonomy" id="1217282"/>
    <lineage>
        <taxon>Bacteria</taxon>
        <taxon>Pseudomonadati</taxon>
        <taxon>Bacteroidota</taxon>
        <taxon>Bacteroidia</taxon>
        <taxon>Bacteroidales</taxon>
        <taxon>Tannerellaceae</taxon>
        <taxon>Parabacteroides</taxon>
    </lineage>
</organism>
<proteinExistence type="predicted"/>
<evidence type="ECO:0000313" key="4">
    <source>
        <dbReference type="EMBL" id="MBB4624882.1"/>
    </source>
</evidence>
<dbReference type="Pfam" id="PF13100">
    <property type="entry name" value="OstA_2"/>
    <property type="match status" value="1"/>
</dbReference>
<sequence length="581" mass="66409">MKIVNKFFLTGLFCLLTVCVFAQTQDSIPVRQDSVSAKAKVVKQDTIPVKVDTATVEPQKKIQPVMKQDTISRQGETLTADTVTPQKTLVYLIHANTLSFDKEVKADAQFLRGDVVFRHDSSYMYCDSAYFFETTNSLEAFSNVRMEQGDTLFVYGNYLFYDGNTQIAYLRENVRMENGQVTLFTDSLNYERIPDIGYYFDGGLIVDSLNQLSSFYGQYSPGTKLAIFNDSVRLENPNFTLYSDTLHYDTESKIATILGPSIIVSDSGTIHSSRGWYNTETNTALLLDQSEVYSGNRVLIGDSISYDKDAGFGEAFGNMCLRDTAQKVTLEGQYGFYNERTEYAFATDSARFLEYSQGDTLYLHADTLEMTTIDSTAREIKAFYGVRFYRTDMQGVCDSMQFNSRDSILYMYKDPILWNEQYQISGDTIVIYMNDSTIDYAHVIQYAFAVQHLDSSYYNQLKGNDLKAYFEGQAVRQIDVEGNAESIFYPLDNGAMIGLNETKSGFLTIWVKENALERLKIWPSPQGSLTPIPDLKPEQKTLKDFYWFDYLRPKNKDDIYQVMRKKVEDAPVRSNKFKHEQ</sequence>
<keyword evidence="1" id="KW-0998">Cell outer membrane</keyword>
<feature type="chain" id="PRO_5046343605" evidence="2">
    <location>
        <begin position="23"/>
        <end position="581"/>
    </location>
</feature>
<feature type="domain" description="Organic solvent tolerance-like N-terminal" evidence="3">
    <location>
        <begin position="87"/>
        <end position="244"/>
    </location>
</feature>
<accession>A0ABR6KVG3</accession>
<evidence type="ECO:0000256" key="1">
    <source>
        <dbReference type="ARBA" id="ARBA00023237"/>
    </source>
</evidence>
<dbReference type="InterPro" id="IPR050218">
    <property type="entry name" value="LptD"/>
</dbReference>
<keyword evidence="2" id="KW-0732">Signal</keyword>
<reference evidence="4 5" key="1">
    <citation type="submission" date="2020-08" db="EMBL/GenBank/DDBJ databases">
        <title>Genomic Encyclopedia of Type Strains, Phase IV (KMG-IV): sequencing the most valuable type-strain genomes for metagenomic binning, comparative biology and taxonomic classification.</title>
        <authorList>
            <person name="Goeker M."/>
        </authorList>
    </citation>
    <scope>NUCLEOTIDE SEQUENCE [LARGE SCALE GENOMIC DNA]</scope>
    <source>
        <strain evidence="4 5">DSM 102983</strain>
    </source>
</reference>
<gene>
    <name evidence="4" type="ORF">GGQ57_004827</name>
</gene>
<evidence type="ECO:0000313" key="5">
    <source>
        <dbReference type="Proteomes" id="UP000533637"/>
    </source>
</evidence>
<dbReference type="Proteomes" id="UP000533637">
    <property type="component" value="Unassembled WGS sequence"/>
</dbReference>
<dbReference type="PANTHER" id="PTHR30189:SF1">
    <property type="entry name" value="LPS-ASSEMBLY PROTEIN LPTD"/>
    <property type="match status" value="1"/>
</dbReference>